<dbReference type="PANTHER" id="PTHR11106:SF27">
    <property type="entry name" value="MACRO DOMAIN-CONTAINING PROTEIN"/>
    <property type="match status" value="1"/>
</dbReference>
<evidence type="ECO:0000313" key="5">
    <source>
        <dbReference type="Proteomes" id="UP000886757"/>
    </source>
</evidence>
<proteinExistence type="predicted"/>
<dbReference type="InterPro" id="IPR002589">
    <property type="entry name" value="Macro_dom"/>
</dbReference>
<reference evidence="4" key="2">
    <citation type="journal article" date="2021" name="PeerJ">
        <title>Extensive microbial diversity within the chicken gut microbiome revealed by metagenomics and culture.</title>
        <authorList>
            <person name="Gilroy R."/>
            <person name="Ravi A."/>
            <person name="Getino M."/>
            <person name="Pursley I."/>
            <person name="Horton D.L."/>
            <person name="Alikhan N.F."/>
            <person name="Baker D."/>
            <person name="Gharbi K."/>
            <person name="Hall N."/>
            <person name="Watson M."/>
            <person name="Adriaenssens E.M."/>
            <person name="Foster-Nyarko E."/>
            <person name="Jarju S."/>
            <person name="Secka A."/>
            <person name="Antonio M."/>
            <person name="Oren A."/>
            <person name="Chaudhuri R.R."/>
            <person name="La Ragione R."/>
            <person name="Hildebrand F."/>
            <person name="Pallen M.J."/>
        </authorList>
    </citation>
    <scope>NUCLEOTIDE SEQUENCE</scope>
    <source>
        <strain evidence="4">ChiSjej4B22-8148</strain>
    </source>
</reference>
<dbReference type="CDD" id="cd15457">
    <property type="entry name" value="NADAR"/>
    <property type="match status" value="1"/>
</dbReference>
<dbReference type="SUPFAM" id="SSF143990">
    <property type="entry name" value="YbiA-like"/>
    <property type="match status" value="1"/>
</dbReference>
<comment type="catalytic activity">
    <reaction evidence="2">
        <text>2,5-diamino-6-hydroxy-4-(5-phosphoribosylamino)-pyrimidine + H2O = 2,5,6-triamino-4-hydroxypyrimidine + D-ribose 5-phosphate</text>
        <dbReference type="Rhea" id="RHEA:23436"/>
        <dbReference type="ChEBI" id="CHEBI:15377"/>
        <dbReference type="ChEBI" id="CHEBI:58614"/>
        <dbReference type="ChEBI" id="CHEBI:78346"/>
        <dbReference type="ChEBI" id="CHEBI:137796"/>
    </reaction>
</comment>
<dbReference type="EMBL" id="DVGK01000077">
    <property type="protein sequence ID" value="HIR13603.1"/>
    <property type="molecule type" value="Genomic_DNA"/>
</dbReference>
<dbReference type="Gene3D" id="3.40.220.10">
    <property type="entry name" value="Leucine Aminopeptidase, subunit E, domain 1"/>
    <property type="match status" value="1"/>
</dbReference>
<accession>A0A9D1DAE2</accession>
<evidence type="ECO:0000256" key="1">
    <source>
        <dbReference type="ARBA" id="ARBA00000022"/>
    </source>
</evidence>
<protein>
    <submittedName>
        <fullName evidence="4">DUF1768 domain-containing protein</fullName>
    </submittedName>
</protein>
<dbReference type="AlphaFoldDB" id="A0A9D1DAE2"/>
<dbReference type="Pfam" id="PF08719">
    <property type="entry name" value="NADAR"/>
    <property type="match status" value="1"/>
</dbReference>
<sequence>MRYYENERECIDLFREEYEFLSNFYPALMEFEGIEFYNAEAAYQAQKCRNKEERLHFSRMYADAAKRQGRKAECREDWKEVRIPVMRAVVRAKFDQNPVLARRLLETGEKPLKEGNYWGDLFWGINLHTGEGENHLGKILMELRDTYKKEGLPEKREGAGKKSFAGRRDLEAEFVDITQADCECIVNAANETLLGGGGVDGAIHREAGRELMEECRQLGGCKTGEAKITGGYRLRASYVIHTVGPHYGEKKDRELLASCYRSCMELARENGIRSIAFPAISVGKFSYPKREAARTAVETVRDWKEEHPDYGIRVVFCTVDPGIYEYFCEFIQQYS</sequence>
<evidence type="ECO:0000256" key="2">
    <source>
        <dbReference type="ARBA" id="ARBA00000751"/>
    </source>
</evidence>
<reference evidence="4" key="1">
    <citation type="submission" date="2020-10" db="EMBL/GenBank/DDBJ databases">
        <authorList>
            <person name="Gilroy R."/>
        </authorList>
    </citation>
    <scope>NUCLEOTIDE SEQUENCE</scope>
    <source>
        <strain evidence="4">ChiSjej4B22-8148</strain>
    </source>
</reference>
<feature type="domain" description="Macro" evidence="3">
    <location>
        <begin position="157"/>
        <end position="335"/>
    </location>
</feature>
<dbReference type="InterPro" id="IPR012816">
    <property type="entry name" value="NADAR"/>
</dbReference>
<name>A0A9D1DAE2_9FIRM</name>
<dbReference type="Proteomes" id="UP000886757">
    <property type="component" value="Unassembled WGS sequence"/>
</dbReference>
<comment type="caution">
    <text evidence="4">The sequence shown here is derived from an EMBL/GenBank/DDBJ whole genome shotgun (WGS) entry which is preliminary data.</text>
</comment>
<organism evidence="4 5">
    <name type="scientific">Candidatus Choladousia intestinavium</name>
    <dbReference type="NCBI Taxonomy" id="2840727"/>
    <lineage>
        <taxon>Bacteria</taxon>
        <taxon>Bacillati</taxon>
        <taxon>Bacillota</taxon>
        <taxon>Clostridia</taxon>
        <taxon>Lachnospirales</taxon>
        <taxon>Lachnospiraceae</taxon>
        <taxon>Lachnospiraceae incertae sedis</taxon>
        <taxon>Candidatus Choladousia</taxon>
    </lineage>
</organism>
<evidence type="ECO:0000313" key="4">
    <source>
        <dbReference type="EMBL" id="HIR13603.1"/>
    </source>
</evidence>
<comment type="catalytic activity">
    <reaction evidence="1">
        <text>5-amino-6-(5-phospho-D-ribosylamino)uracil + H2O = 5,6-diaminouracil + D-ribose 5-phosphate</text>
        <dbReference type="Rhea" id="RHEA:55020"/>
        <dbReference type="ChEBI" id="CHEBI:15377"/>
        <dbReference type="ChEBI" id="CHEBI:46252"/>
        <dbReference type="ChEBI" id="CHEBI:58453"/>
        <dbReference type="ChEBI" id="CHEBI:78346"/>
    </reaction>
</comment>
<dbReference type="PANTHER" id="PTHR11106">
    <property type="entry name" value="GANGLIOSIDE INDUCED DIFFERENTIATION ASSOCIATED PROTEIN 2-RELATED"/>
    <property type="match status" value="1"/>
</dbReference>
<dbReference type="Pfam" id="PF01661">
    <property type="entry name" value="Macro"/>
    <property type="match status" value="1"/>
</dbReference>
<dbReference type="Gene3D" id="1.10.357.40">
    <property type="entry name" value="YbiA-like"/>
    <property type="match status" value="1"/>
</dbReference>
<gene>
    <name evidence="4" type="ORF">IAB31_06740</name>
</gene>
<dbReference type="InterPro" id="IPR043472">
    <property type="entry name" value="Macro_dom-like"/>
</dbReference>
<dbReference type="PROSITE" id="PS51154">
    <property type="entry name" value="MACRO"/>
    <property type="match status" value="1"/>
</dbReference>
<dbReference type="InterPro" id="IPR037238">
    <property type="entry name" value="YbiA-like_sf"/>
</dbReference>
<dbReference type="CDD" id="cd02908">
    <property type="entry name" value="Macro_OAADPr_deacetylase"/>
    <property type="match status" value="1"/>
</dbReference>
<dbReference type="SUPFAM" id="SSF52949">
    <property type="entry name" value="Macro domain-like"/>
    <property type="match status" value="1"/>
</dbReference>
<evidence type="ECO:0000259" key="3">
    <source>
        <dbReference type="PROSITE" id="PS51154"/>
    </source>
</evidence>
<dbReference type="SMART" id="SM00506">
    <property type="entry name" value="A1pp"/>
    <property type="match status" value="1"/>
</dbReference>